<dbReference type="Pfam" id="PF10282">
    <property type="entry name" value="Lactonase"/>
    <property type="match status" value="1"/>
</dbReference>
<accession>A0A0D7AVX2</accession>
<dbReference type="EMBL" id="KN880773">
    <property type="protein sequence ID" value="KIY62538.1"/>
    <property type="molecule type" value="Genomic_DNA"/>
</dbReference>
<dbReference type="InterPro" id="IPR050282">
    <property type="entry name" value="Cycloisomerase_2"/>
</dbReference>
<dbReference type="InterPro" id="IPR015943">
    <property type="entry name" value="WD40/YVTN_repeat-like_dom_sf"/>
</dbReference>
<keyword evidence="4" id="KW-1185">Reference proteome</keyword>
<feature type="compositionally biased region" description="Polar residues" evidence="2">
    <location>
        <begin position="123"/>
        <end position="133"/>
    </location>
</feature>
<reference evidence="3 4" key="1">
    <citation type="journal article" date="2015" name="Fungal Genet. Biol.">
        <title>Evolution of novel wood decay mechanisms in Agaricales revealed by the genome sequences of Fistulina hepatica and Cylindrobasidium torrendii.</title>
        <authorList>
            <person name="Floudas D."/>
            <person name="Held B.W."/>
            <person name="Riley R."/>
            <person name="Nagy L.G."/>
            <person name="Koehler G."/>
            <person name="Ransdell A.S."/>
            <person name="Younus H."/>
            <person name="Chow J."/>
            <person name="Chiniquy J."/>
            <person name="Lipzen A."/>
            <person name="Tritt A."/>
            <person name="Sun H."/>
            <person name="Haridas S."/>
            <person name="LaButti K."/>
            <person name="Ohm R.A."/>
            <person name="Kues U."/>
            <person name="Blanchette R.A."/>
            <person name="Grigoriev I.V."/>
            <person name="Minto R.E."/>
            <person name="Hibbett D.S."/>
        </authorList>
    </citation>
    <scope>NUCLEOTIDE SEQUENCE [LARGE SCALE GENOMIC DNA]</scope>
    <source>
        <strain evidence="3 4">FP15055 ss-10</strain>
    </source>
</reference>
<evidence type="ECO:0000256" key="2">
    <source>
        <dbReference type="SAM" id="MobiDB-lite"/>
    </source>
</evidence>
<protein>
    <submittedName>
        <fullName evidence="3">Putative isomerase YbhE</fullName>
    </submittedName>
</protein>
<dbReference type="GO" id="GO:0017057">
    <property type="term" value="F:6-phosphogluconolactonase activity"/>
    <property type="evidence" value="ECO:0007669"/>
    <property type="project" value="TreeGrafter"/>
</dbReference>
<dbReference type="PANTHER" id="PTHR30344">
    <property type="entry name" value="6-PHOSPHOGLUCONOLACTONASE-RELATED"/>
    <property type="match status" value="1"/>
</dbReference>
<dbReference type="Proteomes" id="UP000054007">
    <property type="component" value="Unassembled WGS sequence"/>
</dbReference>
<name>A0A0D7AVX2_9AGAR</name>
<proteinExistence type="inferred from homology"/>
<dbReference type="GO" id="GO:0016853">
    <property type="term" value="F:isomerase activity"/>
    <property type="evidence" value="ECO:0007669"/>
    <property type="project" value="UniProtKB-KW"/>
</dbReference>
<evidence type="ECO:0000256" key="1">
    <source>
        <dbReference type="ARBA" id="ARBA00005564"/>
    </source>
</evidence>
<keyword evidence="3" id="KW-0413">Isomerase</keyword>
<feature type="region of interest" description="Disordered" evidence="2">
    <location>
        <begin position="123"/>
        <end position="143"/>
    </location>
</feature>
<dbReference type="PANTHER" id="PTHR30344:SF1">
    <property type="entry name" value="6-PHOSPHOGLUCONOLACTONASE"/>
    <property type="match status" value="1"/>
</dbReference>
<evidence type="ECO:0000313" key="3">
    <source>
        <dbReference type="EMBL" id="KIY62538.1"/>
    </source>
</evidence>
<dbReference type="AlphaFoldDB" id="A0A0D7AVX2"/>
<sequence length="347" mass="37011">MSHRILVATYTNSVYTIDFDPEKSSLARVKAIEIGNHPSWVVRHPDDPTLVYTVTEGKNGRILAVKLSGDGSGSVVGSGPSGGDDPCSILAISSSELLAANYSSGIVSVVKISASEPYISATPPTATHLTGSGPNRERQTSSHPHEVYKLNADTALVPDLGGDRVYTFSRNSEGGWTISDSIEYDPGSGPRHVVSYNGVLYTLLELTSSLAAHRDGKHIKTLPTMSNPLPQPNEMLAAEILIPETNATFPTPYIYVSNRNDPSPQGDIISIFTIEEDGSPTLVNEVRSGLKHLRGMVFGGPDNKWLVAGGVFGGGVKVFERLEGGRGLREVAASLDVVESPTGFLWI</sequence>
<dbReference type="STRING" id="1314674.A0A0D7AVX2"/>
<evidence type="ECO:0000313" key="4">
    <source>
        <dbReference type="Proteomes" id="UP000054007"/>
    </source>
</evidence>
<organism evidence="3 4">
    <name type="scientific">Cylindrobasidium torrendii FP15055 ss-10</name>
    <dbReference type="NCBI Taxonomy" id="1314674"/>
    <lineage>
        <taxon>Eukaryota</taxon>
        <taxon>Fungi</taxon>
        <taxon>Dikarya</taxon>
        <taxon>Basidiomycota</taxon>
        <taxon>Agaricomycotina</taxon>
        <taxon>Agaricomycetes</taxon>
        <taxon>Agaricomycetidae</taxon>
        <taxon>Agaricales</taxon>
        <taxon>Marasmiineae</taxon>
        <taxon>Physalacriaceae</taxon>
        <taxon>Cylindrobasidium</taxon>
    </lineage>
</organism>
<dbReference type="OrthoDB" id="9972196at2759"/>
<gene>
    <name evidence="3" type="ORF">CYLTODRAFT_447139</name>
</gene>
<comment type="similarity">
    <text evidence="1">Belongs to the cycloisomerase 2 family.</text>
</comment>
<dbReference type="SUPFAM" id="SSF75011">
    <property type="entry name" value="3-carboxy-cis,cis-mucoante lactonizing enzyme"/>
    <property type="match status" value="1"/>
</dbReference>
<dbReference type="InterPro" id="IPR019405">
    <property type="entry name" value="Lactonase_7-beta_prop"/>
</dbReference>
<dbReference type="Gene3D" id="2.130.10.10">
    <property type="entry name" value="YVTN repeat-like/Quinoprotein amine dehydrogenase"/>
    <property type="match status" value="1"/>
</dbReference>